<proteinExistence type="predicted"/>
<accession>A0A485CS92</accession>
<evidence type="ECO:0000313" key="2">
    <source>
        <dbReference type="Proteomes" id="UP000345637"/>
    </source>
</evidence>
<reference evidence="1 2" key="1">
    <citation type="submission" date="2019-03" db="EMBL/GenBank/DDBJ databases">
        <authorList>
            <consortium name="Pathogen Informatics"/>
        </authorList>
    </citation>
    <scope>NUCLEOTIDE SEQUENCE [LARGE SCALE GENOMIC DNA]</scope>
    <source>
        <strain evidence="1 2">NCTC12998</strain>
    </source>
</reference>
<dbReference type="AlphaFoldDB" id="A0A485CS92"/>
<dbReference type="Proteomes" id="UP000345637">
    <property type="component" value="Unassembled WGS sequence"/>
</dbReference>
<organism evidence="1 2">
    <name type="scientific">Raoultella planticola</name>
    <name type="common">Klebsiella planticola</name>
    <dbReference type="NCBI Taxonomy" id="575"/>
    <lineage>
        <taxon>Bacteria</taxon>
        <taxon>Pseudomonadati</taxon>
        <taxon>Pseudomonadota</taxon>
        <taxon>Gammaproteobacteria</taxon>
        <taxon>Enterobacterales</taxon>
        <taxon>Enterobacteriaceae</taxon>
        <taxon>Klebsiella/Raoultella group</taxon>
        <taxon>Raoultella</taxon>
    </lineage>
</organism>
<evidence type="ECO:0000313" key="1">
    <source>
        <dbReference type="EMBL" id="VFS87347.1"/>
    </source>
</evidence>
<dbReference type="EMBL" id="CAADJE010000033">
    <property type="protein sequence ID" value="VFS87347.1"/>
    <property type="molecule type" value="Genomic_DNA"/>
</dbReference>
<gene>
    <name evidence="1" type="ORF">NCTC12998_06355</name>
</gene>
<protein>
    <submittedName>
        <fullName evidence="1">Uncharacterized protein</fullName>
    </submittedName>
</protein>
<name>A0A485CS92_RAOPL</name>
<sequence>MSFIEYYEQPDDGEFINDSGDTATSIIQDELIIEEEPAMIYSM</sequence>